<accession>A0A0G4FTA7</accession>
<organism evidence="6">
    <name type="scientific">Chromera velia CCMP2878</name>
    <dbReference type="NCBI Taxonomy" id="1169474"/>
    <lineage>
        <taxon>Eukaryota</taxon>
        <taxon>Sar</taxon>
        <taxon>Alveolata</taxon>
        <taxon>Colpodellida</taxon>
        <taxon>Chromeraceae</taxon>
        <taxon>Chromera</taxon>
    </lineage>
</organism>
<evidence type="ECO:0000313" key="6">
    <source>
        <dbReference type="EMBL" id="CEM17994.1"/>
    </source>
</evidence>
<sequence length="359" mass="37980">MPRGVFGGSGSDALNQKEVCDEVIALTGKDASDVSVLYLGTATYDAEGAREKQTVRFREAGCEIVSLDIAETAPTFSAMRQSVSRADVVLVSGGNTLYAVDRWKSIGMDVLLREAMQRGVVLSGGSAGAVCWFDGAHSDSADPSTFKKNRTGTSSVGGMEGSGAEEAESEAVESWEYIRVDGLAFFPGLVCPHYDRRQSNGVLRADDFAGMVKVRGGENGLGIDHWAYIVLDGETYRVGAVPGKGGSQLEGGGFSEKGEGTPGVWHVSARPLSDSEVDEKVSVKREQLPRTGPASLLLRPAASIEKDPRVDIVRKLNPIPPVSEALQARELQATLGGASEVGDIQNIKSVGAFDILSKL</sequence>
<reference evidence="6" key="1">
    <citation type="submission" date="2014-11" db="EMBL/GenBank/DDBJ databases">
        <authorList>
            <person name="Otto D Thomas"/>
            <person name="Naeem Raeece"/>
        </authorList>
    </citation>
    <scope>NUCLEOTIDE SEQUENCE</scope>
</reference>
<keyword evidence="3" id="KW-0378">Hydrolase</keyword>
<dbReference type="PANTHER" id="PTHR20842">
    <property type="entry name" value="PROTEASE S51 ALPHA-ASPARTYL DIPEPTIDASE"/>
    <property type="match status" value="1"/>
</dbReference>
<feature type="region of interest" description="Disordered" evidence="5">
    <location>
        <begin position="139"/>
        <end position="165"/>
    </location>
</feature>
<evidence type="ECO:0000256" key="5">
    <source>
        <dbReference type="SAM" id="MobiDB-lite"/>
    </source>
</evidence>
<dbReference type="InterPro" id="IPR005320">
    <property type="entry name" value="Peptidase_S51"/>
</dbReference>
<dbReference type="AlphaFoldDB" id="A0A0G4FTA7"/>
<evidence type="ECO:0000256" key="3">
    <source>
        <dbReference type="ARBA" id="ARBA00022801"/>
    </source>
</evidence>
<name>A0A0G4FTA7_9ALVE</name>
<dbReference type="InterPro" id="IPR029062">
    <property type="entry name" value="Class_I_gatase-like"/>
</dbReference>
<keyword evidence="2" id="KW-0645">Protease</keyword>
<dbReference type="GO" id="GO:0006508">
    <property type="term" value="P:proteolysis"/>
    <property type="evidence" value="ECO:0007669"/>
    <property type="project" value="UniProtKB-KW"/>
</dbReference>
<evidence type="ECO:0000256" key="4">
    <source>
        <dbReference type="ARBA" id="ARBA00022825"/>
    </source>
</evidence>
<evidence type="ECO:0000256" key="2">
    <source>
        <dbReference type="ARBA" id="ARBA00022670"/>
    </source>
</evidence>
<protein>
    <recommendedName>
        <fullName evidence="7">Peptidase S51 dipeptidase E</fullName>
    </recommendedName>
</protein>
<dbReference type="Pfam" id="PF03575">
    <property type="entry name" value="Peptidase_S51"/>
    <property type="match status" value="1"/>
</dbReference>
<proteinExistence type="inferred from homology"/>
<comment type="similarity">
    <text evidence="1">Belongs to the peptidase S51 family.</text>
</comment>
<dbReference type="EMBL" id="CDMZ01000616">
    <property type="protein sequence ID" value="CEM17994.1"/>
    <property type="molecule type" value="Genomic_DNA"/>
</dbReference>
<gene>
    <name evidence="6" type="ORF">Cvel_18655</name>
</gene>
<dbReference type="Gene3D" id="3.40.50.880">
    <property type="match status" value="1"/>
</dbReference>
<keyword evidence="4" id="KW-0720">Serine protease</keyword>
<dbReference type="VEuPathDB" id="CryptoDB:Cvel_18655"/>
<dbReference type="GO" id="GO:0008236">
    <property type="term" value="F:serine-type peptidase activity"/>
    <property type="evidence" value="ECO:0007669"/>
    <property type="project" value="UniProtKB-KW"/>
</dbReference>
<evidence type="ECO:0008006" key="7">
    <source>
        <dbReference type="Google" id="ProtNLM"/>
    </source>
</evidence>
<evidence type="ECO:0000256" key="1">
    <source>
        <dbReference type="ARBA" id="ARBA00006534"/>
    </source>
</evidence>
<dbReference type="SUPFAM" id="SSF52317">
    <property type="entry name" value="Class I glutamine amidotransferase-like"/>
    <property type="match status" value="1"/>
</dbReference>
<dbReference type="PANTHER" id="PTHR20842:SF0">
    <property type="entry name" value="ALPHA-ASPARTYL DIPEPTIDASE"/>
    <property type="match status" value="1"/>
</dbReference>